<evidence type="ECO:0000313" key="4">
    <source>
        <dbReference type="Proteomes" id="UP000023152"/>
    </source>
</evidence>
<comment type="caution">
    <text evidence="3">The sequence shown here is derived from an EMBL/GenBank/DDBJ whole genome shotgun (WGS) entry which is preliminary data.</text>
</comment>
<feature type="compositionally biased region" description="Polar residues" evidence="1">
    <location>
        <begin position="84"/>
        <end position="99"/>
    </location>
</feature>
<evidence type="ECO:0000313" key="3">
    <source>
        <dbReference type="EMBL" id="ETO02446.1"/>
    </source>
</evidence>
<keyword evidence="2" id="KW-1133">Transmembrane helix</keyword>
<reference evidence="3 4" key="1">
    <citation type="journal article" date="2013" name="Curr. Biol.">
        <title>The Genome of the Foraminiferan Reticulomyxa filosa.</title>
        <authorList>
            <person name="Glockner G."/>
            <person name="Hulsmann N."/>
            <person name="Schleicher M."/>
            <person name="Noegel A.A."/>
            <person name="Eichinger L."/>
            <person name="Gallinger C."/>
            <person name="Pawlowski J."/>
            <person name="Sierra R."/>
            <person name="Euteneuer U."/>
            <person name="Pillet L."/>
            <person name="Moustafa A."/>
            <person name="Platzer M."/>
            <person name="Groth M."/>
            <person name="Szafranski K."/>
            <person name="Schliwa M."/>
        </authorList>
    </citation>
    <scope>NUCLEOTIDE SEQUENCE [LARGE SCALE GENOMIC DNA]</scope>
</reference>
<feature type="transmembrane region" description="Helical" evidence="2">
    <location>
        <begin position="30"/>
        <end position="54"/>
    </location>
</feature>
<keyword evidence="2" id="KW-0812">Transmembrane</keyword>
<feature type="non-terminal residue" evidence="3">
    <location>
        <position position="1"/>
    </location>
</feature>
<dbReference type="EMBL" id="ASPP01035746">
    <property type="protein sequence ID" value="ETO02446.1"/>
    <property type="molecule type" value="Genomic_DNA"/>
</dbReference>
<keyword evidence="4" id="KW-1185">Reference proteome</keyword>
<feature type="transmembrane region" description="Helical" evidence="2">
    <location>
        <begin position="128"/>
        <end position="151"/>
    </location>
</feature>
<dbReference type="AlphaFoldDB" id="X6LM75"/>
<accession>X6LM75</accession>
<name>X6LM75_RETFI</name>
<organism evidence="3 4">
    <name type="scientific">Reticulomyxa filosa</name>
    <dbReference type="NCBI Taxonomy" id="46433"/>
    <lineage>
        <taxon>Eukaryota</taxon>
        <taxon>Sar</taxon>
        <taxon>Rhizaria</taxon>
        <taxon>Retaria</taxon>
        <taxon>Foraminifera</taxon>
        <taxon>Monothalamids</taxon>
        <taxon>Reticulomyxidae</taxon>
        <taxon>Reticulomyxa</taxon>
    </lineage>
</organism>
<keyword evidence="2" id="KW-0472">Membrane</keyword>
<proteinExistence type="predicted"/>
<evidence type="ECO:0000256" key="2">
    <source>
        <dbReference type="SAM" id="Phobius"/>
    </source>
</evidence>
<sequence length="154" mass="17782">TERGTQEYTEKVVNVTIMVYDPRQFFDFELLFMFILIVAFWGAVAWAVYALYYVPTQQAKGKNPMTTTEIFEKSVNKIKSVMSVSDNSDASTHDTTANGESKKTKQELDDDWLVGTALGKVPCGVDKIIYFFFFFEQMVFIDIMFSSVYFIDRF</sequence>
<feature type="region of interest" description="Disordered" evidence="1">
    <location>
        <begin position="84"/>
        <end position="103"/>
    </location>
</feature>
<protein>
    <submittedName>
        <fullName evidence="3">Uncharacterized protein</fullName>
    </submittedName>
</protein>
<evidence type="ECO:0000256" key="1">
    <source>
        <dbReference type="SAM" id="MobiDB-lite"/>
    </source>
</evidence>
<gene>
    <name evidence="3" type="ORF">RFI_34986</name>
</gene>
<dbReference type="Proteomes" id="UP000023152">
    <property type="component" value="Unassembled WGS sequence"/>
</dbReference>